<evidence type="ECO:0000313" key="1">
    <source>
        <dbReference type="EMBL" id="KAJ9122740.1"/>
    </source>
</evidence>
<gene>
    <name evidence="1" type="ORF">QFC24_004169</name>
</gene>
<organism evidence="1 2">
    <name type="scientific">Naganishia onofrii</name>
    <dbReference type="NCBI Taxonomy" id="1851511"/>
    <lineage>
        <taxon>Eukaryota</taxon>
        <taxon>Fungi</taxon>
        <taxon>Dikarya</taxon>
        <taxon>Basidiomycota</taxon>
        <taxon>Agaricomycotina</taxon>
        <taxon>Tremellomycetes</taxon>
        <taxon>Filobasidiales</taxon>
        <taxon>Filobasidiaceae</taxon>
        <taxon>Naganishia</taxon>
    </lineage>
</organism>
<name>A0ACC2XFB8_9TREE</name>
<reference evidence="1" key="1">
    <citation type="submission" date="2023-04" db="EMBL/GenBank/DDBJ databases">
        <title>Draft Genome sequencing of Naganishia species isolated from polar environments using Oxford Nanopore Technology.</title>
        <authorList>
            <person name="Leo P."/>
            <person name="Venkateswaran K."/>
        </authorList>
    </citation>
    <scope>NUCLEOTIDE SEQUENCE</scope>
    <source>
        <strain evidence="1">DBVPG 5303</strain>
    </source>
</reference>
<dbReference type="EMBL" id="JASBWV010000014">
    <property type="protein sequence ID" value="KAJ9122740.1"/>
    <property type="molecule type" value="Genomic_DNA"/>
</dbReference>
<proteinExistence type="predicted"/>
<dbReference type="Proteomes" id="UP001234202">
    <property type="component" value="Unassembled WGS sequence"/>
</dbReference>
<keyword evidence="2" id="KW-1185">Reference proteome</keyword>
<protein>
    <submittedName>
        <fullName evidence="1">Uncharacterized protein</fullName>
    </submittedName>
</protein>
<sequence length="527" mass="58267">MSSSAATDVTIELSPQEARFCDLLDEFAKEGRKKMKRPDVEVEIPEVECRIAGGWVRDKLLGLPSSDLDITLSTCAGYPFAVAFTKYLTTLPLDPPIPIRSIGKVNANPDQSKHLETATTSIMGLECDFVQLRSEVYADGSRIPSEIRIGTPEEDALRRDITINTLFYNVHTRLIEDHTRLGLSDMANKLVRTPLDPLQTFRDDPLRVLRCVRFAGRFGYELVDDLKEAVKNDEILLYPHIFSVLPTTNLAPSSVPPTTAEAPPQYCPAPHDTGDSLLAADILREFLQGELSRKIHPSILSQFRKTGTPSAQPETTAALTAAEAPNGTADGTVATVSAKHLWLACALVPCRGGVVKDKKKEISLMEAVIREGLKLGNVDVGAVTRLFSAASKLSNPQYEGIDDSVIRSQLDLGVLEVIDRYNAFVNRIEELGLPAAIQEKPRLDGNEINALLKLKPSPLTRILLQEVITWQFDHPQSTRDECQDWLLQRQREGSLPTVEEPVKHKKGTNAGKVGKEEEEKRKKVKKA</sequence>
<accession>A0ACC2XFB8</accession>
<comment type="caution">
    <text evidence="1">The sequence shown here is derived from an EMBL/GenBank/DDBJ whole genome shotgun (WGS) entry which is preliminary data.</text>
</comment>
<evidence type="ECO:0000313" key="2">
    <source>
        <dbReference type="Proteomes" id="UP001234202"/>
    </source>
</evidence>